<evidence type="ECO:0000313" key="1">
    <source>
        <dbReference type="EMBL" id="GFY55344.1"/>
    </source>
</evidence>
<keyword evidence="2" id="KW-1185">Reference proteome</keyword>
<reference evidence="1" key="1">
    <citation type="submission" date="2020-08" db="EMBL/GenBank/DDBJ databases">
        <title>Multicomponent nature underlies the extraordinary mechanical properties of spider dragline silk.</title>
        <authorList>
            <person name="Kono N."/>
            <person name="Nakamura H."/>
            <person name="Mori M."/>
            <person name="Yoshida Y."/>
            <person name="Ohtoshi R."/>
            <person name="Malay A.D."/>
            <person name="Moran D.A.P."/>
            <person name="Tomita M."/>
            <person name="Numata K."/>
            <person name="Arakawa K."/>
        </authorList>
    </citation>
    <scope>NUCLEOTIDE SEQUENCE</scope>
</reference>
<dbReference type="Proteomes" id="UP000886998">
    <property type="component" value="Unassembled WGS sequence"/>
</dbReference>
<gene>
    <name evidence="1" type="ORF">TNIN_468431</name>
</gene>
<protein>
    <submittedName>
        <fullName evidence="1">Uncharacterized protein</fullName>
    </submittedName>
</protein>
<name>A0A8X6XLB9_9ARAC</name>
<organism evidence="1 2">
    <name type="scientific">Trichonephila inaurata madagascariensis</name>
    <dbReference type="NCBI Taxonomy" id="2747483"/>
    <lineage>
        <taxon>Eukaryota</taxon>
        <taxon>Metazoa</taxon>
        <taxon>Ecdysozoa</taxon>
        <taxon>Arthropoda</taxon>
        <taxon>Chelicerata</taxon>
        <taxon>Arachnida</taxon>
        <taxon>Araneae</taxon>
        <taxon>Araneomorphae</taxon>
        <taxon>Entelegynae</taxon>
        <taxon>Araneoidea</taxon>
        <taxon>Nephilidae</taxon>
        <taxon>Trichonephila</taxon>
        <taxon>Trichonephila inaurata</taxon>
    </lineage>
</organism>
<evidence type="ECO:0000313" key="2">
    <source>
        <dbReference type="Proteomes" id="UP000886998"/>
    </source>
</evidence>
<sequence>MALSSDQNTKMEYQNIFLPHLKEHTGTTGLDQLLAQGLKLQKADIRRFTLIVQGYDNMIASLKHSNAQDEHDPTLWR</sequence>
<dbReference type="AlphaFoldDB" id="A0A8X6XLB9"/>
<accession>A0A8X6XLB9</accession>
<comment type="caution">
    <text evidence="1">The sequence shown here is derived from an EMBL/GenBank/DDBJ whole genome shotgun (WGS) entry which is preliminary data.</text>
</comment>
<proteinExistence type="predicted"/>
<dbReference type="EMBL" id="BMAV01010330">
    <property type="protein sequence ID" value="GFY55344.1"/>
    <property type="molecule type" value="Genomic_DNA"/>
</dbReference>